<accession>A0AAV2FYW9</accession>
<reference evidence="1 2" key="1">
    <citation type="submission" date="2024-04" db="EMBL/GenBank/DDBJ databases">
        <authorList>
            <person name="Fracassetti M."/>
        </authorList>
    </citation>
    <scope>NUCLEOTIDE SEQUENCE [LARGE SCALE GENOMIC DNA]</scope>
</reference>
<proteinExistence type="predicted"/>
<protein>
    <submittedName>
        <fullName evidence="1">Uncharacterized protein</fullName>
    </submittedName>
</protein>
<dbReference type="Proteomes" id="UP001497516">
    <property type="component" value="Chromosome 7"/>
</dbReference>
<sequence length="319" mass="35905">MQVEGRGKSWFIFLDEKQISWLTNRNRIFKVIIPAFGPGFGWANLIHLLQDFYAADLQSRICSSSIDVTVDIPPPPLHHPVASKSYADAVRYGGFYGAGRCSIMGKGVHRFIEVSQEGVDARNKLLDRCLVLSFSSKSGISFNKDWVPSLRRWAIRFWAIDENFVLEDCLDGRWLLICPSIADALRIKKINILKFREFLSSCSLWKDGEMPVCGDESWIVALDIPLHLKRVDLLVAIGNFCRVFVDLDWDSWFLPFVRIRIKKTIAIPDIIPLCFDGLEFPIQIVSLAATPLGLPCNTIISAGINSHARVSGTLSSHPD</sequence>
<dbReference type="AlphaFoldDB" id="A0AAV2FYW9"/>
<keyword evidence="2" id="KW-1185">Reference proteome</keyword>
<name>A0AAV2FYW9_9ROSI</name>
<evidence type="ECO:0000313" key="2">
    <source>
        <dbReference type="Proteomes" id="UP001497516"/>
    </source>
</evidence>
<gene>
    <name evidence="1" type="ORF">LTRI10_LOCUS42721</name>
</gene>
<dbReference type="EMBL" id="OZ034820">
    <property type="protein sequence ID" value="CAL1402743.1"/>
    <property type="molecule type" value="Genomic_DNA"/>
</dbReference>
<organism evidence="1 2">
    <name type="scientific">Linum trigynum</name>
    <dbReference type="NCBI Taxonomy" id="586398"/>
    <lineage>
        <taxon>Eukaryota</taxon>
        <taxon>Viridiplantae</taxon>
        <taxon>Streptophyta</taxon>
        <taxon>Embryophyta</taxon>
        <taxon>Tracheophyta</taxon>
        <taxon>Spermatophyta</taxon>
        <taxon>Magnoliopsida</taxon>
        <taxon>eudicotyledons</taxon>
        <taxon>Gunneridae</taxon>
        <taxon>Pentapetalae</taxon>
        <taxon>rosids</taxon>
        <taxon>fabids</taxon>
        <taxon>Malpighiales</taxon>
        <taxon>Linaceae</taxon>
        <taxon>Linum</taxon>
    </lineage>
</organism>
<evidence type="ECO:0000313" key="1">
    <source>
        <dbReference type="EMBL" id="CAL1402743.1"/>
    </source>
</evidence>